<keyword evidence="5" id="KW-0472">Membrane</keyword>
<dbReference type="PROSITE" id="PS50089">
    <property type="entry name" value="ZF_RING_2"/>
    <property type="match status" value="1"/>
</dbReference>
<name>A0AAU9IPY3_9CILI</name>
<dbReference type="Proteomes" id="UP001162131">
    <property type="component" value="Unassembled WGS sequence"/>
</dbReference>
<gene>
    <name evidence="7" type="ORF">BSTOLATCC_MIC3819</name>
</gene>
<evidence type="ECO:0000256" key="1">
    <source>
        <dbReference type="ARBA" id="ARBA00022723"/>
    </source>
</evidence>
<feature type="transmembrane region" description="Helical" evidence="5">
    <location>
        <begin position="7"/>
        <end position="31"/>
    </location>
</feature>
<reference evidence="7" key="1">
    <citation type="submission" date="2021-09" db="EMBL/GenBank/DDBJ databases">
        <authorList>
            <consortium name="AG Swart"/>
            <person name="Singh M."/>
            <person name="Singh A."/>
            <person name="Seah K."/>
            <person name="Emmerich C."/>
        </authorList>
    </citation>
    <scope>NUCLEOTIDE SEQUENCE</scope>
    <source>
        <strain evidence="7">ATCC30299</strain>
    </source>
</reference>
<evidence type="ECO:0000313" key="8">
    <source>
        <dbReference type="Proteomes" id="UP001162131"/>
    </source>
</evidence>
<keyword evidence="5" id="KW-1133">Transmembrane helix</keyword>
<dbReference type="SMART" id="SM00184">
    <property type="entry name" value="RING"/>
    <property type="match status" value="1"/>
</dbReference>
<keyword evidence="2 4" id="KW-0863">Zinc-finger</keyword>
<protein>
    <recommendedName>
        <fullName evidence="6">RING-type domain-containing protein</fullName>
    </recommendedName>
</protein>
<organism evidence="7 8">
    <name type="scientific">Blepharisma stoltei</name>
    <dbReference type="NCBI Taxonomy" id="1481888"/>
    <lineage>
        <taxon>Eukaryota</taxon>
        <taxon>Sar</taxon>
        <taxon>Alveolata</taxon>
        <taxon>Ciliophora</taxon>
        <taxon>Postciliodesmatophora</taxon>
        <taxon>Heterotrichea</taxon>
        <taxon>Heterotrichida</taxon>
        <taxon>Blepharismidae</taxon>
        <taxon>Blepharisma</taxon>
    </lineage>
</organism>
<dbReference type="InterPro" id="IPR011016">
    <property type="entry name" value="Znf_RING-CH"/>
</dbReference>
<dbReference type="GO" id="GO:0008270">
    <property type="term" value="F:zinc ion binding"/>
    <property type="evidence" value="ECO:0007669"/>
    <property type="project" value="UniProtKB-KW"/>
</dbReference>
<evidence type="ECO:0000256" key="4">
    <source>
        <dbReference type="PROSITE-ProRule" id="PRU00175"/>
    </source>
</evidence>
<comment type="caution">
    <text evidence="7">The sequence shown here is derived from an EMBL/GenBank/DDBJ whole genome shotgun (WGS) entry which is preliminary data.</text>
</comment>
<dbReference type="Gene3D" id="3.30.40.10">
    <property type="entry name" value="Zinc/RING finger domain, C3HC4 (zinc finger)"/>
    <property type="match status" value="1"/>
</dbReference>
<keyword evidence="3" id="KW-0862">Zinc</keyword>
<accession>A0AAU9IPY3</accession>
<dbReference type="PANTHER" id="PTHR22763">
    <property type="entry name" value="RING ZINC FINGER PROTEIN"/>
    <property type="match status" value="1"/>
</dbReference>
<keyword evidence="1" id="KW-0479">Metal-binding</keyword>
<feature type="transmembrane region" description="Helical" evidence="5">
    <location>
        <begin position="91"/>
        <end position="124"/>
    </location>
</feature>
<proteinExistence type="predicted"/>
<dbReference type="SMART" id="SM00744">
    <property type="entry name" value="RINGv"/>
    <property type="match status" value="1"/>
</dbReference>
<evidence type="ECO:0000256" key="5">
    <source>
        <dbReference type="SAM" id="Phobius"/>
    </source>
</evidence>
<dbReference type="EMBL" id="CAJZBQ010000004">
    <property type="protein sequence ID" value="CAG9311530.1"/>
    <property type="molecule type" value="Genomic_DNA"/>
</dbReference>
<evidence type="ECO:0000313" key="7">
    <source>
        <dbReference type="EMBL" id="CAG9311530.1"/>
    </source>
</evidence>
<dbReference type="GO" id="GO:0012505">
    <property type="term" value="C:endomembrane system"/>
    <property type="evidence" value="ECO:0007669"/>
    <property type="project" value="TreeGrafter"/>
</dbReference>
<keyword evidence="8" id="KW-1185">Reference proteome</keyword>
<feature type="domain" description="RING-type" evidence="6">
    <location>
        <begin position="152"/>
        <end position="191"/>
    </location>
</feature>
<dbReference type="SUPFAM" id="SSF57850">
    <property type="entry name" value="RING/U-box"/>
    <property type="match status" value="1"/>
</dbReference>
<sequence>MFSILKIAAIICVLIFDTSGCSNLIFIYLIMFGGIDFYELFFNIGVLCYANGGQRHISSWLVNIMLASCESFRMIISVAMSVEIIRDRNCVIHSIMGILAMCLCAMTYFKCIMLMIYALLWLCYRKRKRRELQETVDSLRQYLTPMPEGEICSICMDHEVRESVVLRCNHWFHRSCLEEWIQRRMACPMCRRPL</sequence>
<dbReference type="Pfam" id="PF13639">
    <property type="entry name" value="zf-RING_2"/>
    <property type="match status" value="1"/>
</dbReference>
<evidence type="ECO:0000256" key="3">
    <source>
        <dbReference type="ARBA" id="ARBA00022833"/>
    </source>
</evidence>
<dbReference type="AlphaFoldDB" id="A0AAU9IPY3"/>
<evidence type="ECO:0000259" key="6">
    <source>
        <dbReference type="PROSITE" id="PS50089"/>
    </source>
</evidence>
<dbReference type="InterPro" id="IPR050731">
    <property type="entry name" value="HRD1_E3_ubiq-ligases"/>
</dbReference>
<keyword evidence="5" id="KW-0812">Transmembrane</keyword>
<dbReference type="InterPro" id="IPR001841">
    <property type="entry name" value="Znf_RING"/>
</dbReference>
<dbReference type="InterPro" id="IPR013083">
    <property type="entry name" value="Znf_RING/FYVE/PHD"/>
</dbReference>
<dbReference type="PANTHER" id="PTHR22763:SF162">
    <property type="entry name" value="TRANSMEMBRANE E3 UBIQUITIN-PROTEIN LIGASE 1"/>
    <property type="match status" value="1"/>
</dbReference>
<dbReference type="GO" id="GO:0043161">
    <property type="term" value="P:proteasome-mediated ubiquitin-dependent protein catabolic process"/>
    <property type="evidence" value="ECO:0007669"/>
    <property type="project" value="TreeGrafter"/>
</dbReference>
<dbReference type="GO" id="GO:0061630">
    <property type="term" value="F:ubiquitin protein ligase activity"/>
    <property type="evidence" value="ECO:0007669"/>
    <property type="project" value="TreeGrafter"/>
</dbReference>
<evidence type="ECO:0000256" key="2">
    <source>
        <dbReference type="ARBA" id="ARBA00022771"/>
    </source>
</evidence>